<feature type="domain" description="Response regulatory" evidence="4">
    <location>
        <begin position="10"/>
        <end position="128"/>
    </location>
</feature>
<dbReference type="SUPFAM" id="SSF52172">
    <property type="entry name" value="CheY-like"/>
    <property type="match status" value="1"/>
</dbReference>
<dbReference type="OrthoDB" id="5242883at2"/>
<dbReference type="GO" id="GO:0000160">
    <property type="term" value="P:phosphorelay signal transduction system"/>
    <property type="evidence" value="ECO:0007669"/>
    <property type="project" value="InterPro"/>
</dbReference>
<dbReference type="RefSeq" id="WP_151916149.1">
    <property type="nucleotide sequence ID" value="NZ_RQSP01000004.1"/>
</dbReference>
<reference evidence="5 6" key="1">
    <citation type="journal article" date="2019" name="Int. J. Syst. Evol. Microbiol.">
        <title>Bifidobacterium jacchi sp. nov., isolated from the faeces of a baby common marmoset (Callithrix jacchus).</title>
        <authorList>
            <person name="Modesto M."/>
            <person name="Watanabe K."/>
            <person name="Arita M."/>
            <person name="Satti M."/>
            <person name="Oki K."/>
            <person name="Sciavilla P."/>
            <person name="Patavino C."/>
            <person name="Camma C."/>
            <person name="Michelini S."/>
            <person name="Sgorbati B."/>
            <person name="Mattarelli P."/>
        </authorList>
    </citation>
    <scope>NUCLEOTIDE SEQUENCE [LARGE SCALE GENOMIC DNA]</scope>
    <source>
        <strain evidence="5 6">MRM 9.3</strain>
    </source>
</reference>
<dbReference type="Pfam" id="PF00196">
    <property type="entry name" value="GerE"/>
    <property type="match status" value="1"/>
</dbReference>
<dbReference type="PROSITE" id="PS50110">
    <property type="entry name" value="RESPONSE_REGULATORY"/>
    <property type="match status" value="1"/>
</dbReference>
<dbReference type="EMBL" id="RQSP01000004">
    <property type="protein sequence ID" value="KAB5608128.1"/>
    <property type="molecule type" value="Genomic_DNA"/>
</dbReference>
<organism evidence="5 6">
    <name type="scientific">Bifidobacterium jacchi</name>
    <dbReference type="NCBI Taxonomy" id="2490545"/>
    <lineage>
        <taxon>Bacteria</taxon>
        <taxon>Bacillati</taxon>
        <taxon>Actinomycetota</taxon>
        <taxon>Actinomycetes</taxon>
        <taxon>Bifidobacteriales</taxon>
        <taxon>Bifidobacteriaceae</taxon>
        <taxon>Bifidobacterium</taxon>
    </lineage>
</organism>
<dbReference type="Gene3D" id="3.40.50.2300">
    <property type="match status" value="1"/>
</dbReference>
<dbReference type="CDD" id="cd00156">
    <property type="entry name" value="REC"/>
    <property type="match status" value="1"/>
</dbReference>
<dbReference type="InterPro" id="IPR016032">
    <property type="entry name" value="Sig_transdc_resp-reg_C-effctor"/>
</dbReference>
<dbReference type="InterPro" id="IPR000792">
    <property type="entry name" value="Tscrpt_reg_LuxR_C"/>
</dbReference>
<dbReference type="InterPro" id="IPR011006">
    <property type="entry name" value="CheY-like_superfamily"/>
</dbReference>
<dbReference type="Proteomes" id="UP000326336">
    <property type="component" value="Unassembled WGS sequence"/>
</dbReference>
<dbReference type="SMART" id="SM00421">
    <property type="entry name" value="HTH_LUXR"/>
    <property type="match status" value="1"/>
</dbReference>
<sequence length="223" mass="24600">MINDQQYNYSIGVLDNDSLVLPILEHALYTRFGTNTTIWTVTNGIDAIDKCTSIDTKPDVLLCDMSLEGISGTETAKSIHQNNDALSIIGITSFSLHAYYKQAIACGMQALVKKSDVVAVCNTVDKLLHTGIPEPGFDNPTEAHIRLSREAQSLALLLTRKEALIIEQVTHGMSNQDIADQMEISINTVKTHLKHICLKLGARDRTQAAVIWVKGYKNEYNQG</sequence>
<dbReference type="Pfam" id="PF00072">
    <property type="entry name" value="Response_reg"/>
    <property type="match status" value="1"/>
</dbReference>
<evidence type="ECO:0000313" key="6">
    <source>
        <dbReference type="Proteomes" id="UP000326336"/>
    </source>
</evidence>
<evidence type="ECO:0000259" key="4">
    <source>
        <dbReference type="PROSITE" id="PS50110"/>
    </source>
</evidence>
<dbReference type="PROSITE" id="PS00622">
    <property type="entry name" value="HTH_LUXR_1"/>
    <property type="match status" value="1"/>
</dbReference>
<dbReference type="PROSITE" id="PS50043">
    <property type="entry name" value="HTH_LUXR_2"/>
    <property type="match status" value="1"/>
</dbReference>
<gene>
    <name evidence="5" type="ORF">EHS19_01990</name>
</gene>
<keyword evidence="2" id="KW-0597">Phosphoprotein</keyword>
<dbReference type="PANTHER" id="PTHR43214:SF43">
    <property type="entry name" value="TWO-COMPONENT RESPONSE REGULATOR"/>
    <property type="match status" value="1"/>
</dbReference>
<dbReference type="PANTHER" id="PTHR43214">
    <property type="entry name" value="TWO-COMPONENT RESPONSE REGULATOR"/>
    <property type="match status" value="1"/>
</dbReference>
<feature type="modified residue" description="4-aspartylphosphate" evidence="2">
    <location>
        <position position="64"/>
    </location>
</feature>
<dbReference type="InterPro" id="IPR036388">
    <property type="entry name" value="WH-like_DNA-bd_sf"/>
</dbReference>
<dbReference type="InterPro" id="IPR001789">
    <property type="entry name" value="Sig_transdc_resp-reg_receiver"/>
</dbReference>
<dbReference type="GO" id="GO:0003677">
    <property type="term" value="F:DNA binding"/>
    <property type="evidence" value="ECO:0007669"/>
    <property type="project" value="UniProtKB-KW"/>
</dbReference>
<dbReference type="PRINTS" id="PR00038">
    <property type="entry name" value="HTHLUXR"/>
</dbReference>
<evidence type="ECO:0000313" key="5">
    <source>
        <dbReference type="EMBL" id="KAB5608128.1"/>
    </source>
</evidence>
<dbReference type="InterPro" id="IPR039420">
    <property type="entry name" value="WalR-like"/>
</dbReference>
<name>A0A5N5RLF7_9BIFI</name>
<protein>
    <submittedName>
        <fullName evidence="5">DNA-binding response regulator</fullName>
    </submittedName>
</protein>
<dbReference type="CDD" id="cd06170">
    <property type="entry name" value="LuxR_C_like"/>
    <property type="match status" value="1"/>
</dbReference>
<evidence type="ECO:0000256" key="2">
    <source>
        <dbReference type="PROSITE-ProRule" id="PRU00169"/>
    </source>
</evidence>
<dbReference type="Gene3D" id="1.10.10.10">
    <property type="entry name" value="Winged helix-like DNA-binding domain superfamily/Winged helix DNA-binding domain"/>
    <property type="match status" value="1"/>
</dbReference>
<accession>A0A5N5RLF7</accession>
<keyword evidence="6" id="KW-1185">Reference proteome</keyword>
<comment type="caution">
    <text evidence="5">The sequence shown here is derived from an EMBL/GenBank/DDBJ whole genome shotgun (WGS) entry which is preliminary data.</text>
</comment>
<keyword evidence="1 5" id="KW-0238">DNA-binding</keyword>
<evidence type="ECO:0000256" key="1">
    <source>
        <dbReference type="ARBA" id="ARBA00023125"/>
    </source>
</evidence>
<evidence type="ECO:0000259" key="3">
    <source>
        <dbReference type="PROSITE" id="PS50043"/>
    </source>
</evidence>
<proteinExistence type="predicted"/>
<feature type="domain" description="HTH luxR-type" evidence="3">
    <location>
        <begin position="151"/>
        <end position="216"/>
    </location>
</feature>
<dbReference type="GO" id="GO:0006355">
    <property type="term" value="P:regulation of DNA-templated transcription"/>
    <property type="evidence" value="ECO:0007669"/>
    <property type="project" value="InterPro"/>
</dbReference>
<dbReference type="SMART" id="SM00448">
    <property type="entry name" value="REC"/>
    <property type="match status" value="1"/>
</dbReference>
<dbReference type="AlphaFoldDB" id="A0A5N5RLF7"/>
<dbReference type="SUPFAM" id="SSF46894">
    <property type="entry name" value="C-terminal effector domain of the bipartite response regulators"/>
    <property type="match status" value="1"/>
</dbReference>